<reference evidence="1" key="2">
    <citation type="submission" date="2020-11" db="EMBL/GenBank/DDBJ databases">
        <title>Whole genome sequencing of Colletotrichum sp.</title>
        <authorList>
            <person name="Li H."/>
        </authorList>
    </citation>
    <scope>NUCLEOTIDE SEQUENCE</scope>
    <source>
        <strain evidence="1">CkLH20</strain>
    </source>
</reference>
<protein>
    <recommendedName>
        <fullName evidence="3">SnoaL-like domain-containing protein</fullName>
    </recommendedName>
</protein>
<name>A0A9P6I6V5_9PEZI</name>
<dbReference type="EMBL" id="JAATWM020000023">
    <property type="protein sequence ID" value="KAF9875076.1"/>
    <property type="molecule type" value="Genomic_DNA"/>
</dbReference>
<gene>
    <name evidence="1" type="ORF">CkaCkLH20_07342</name>
</gene>
<accession>A0A9P6I6V5</accession>
<dbReference type="GeneID" id="62163133"/>
<comment type="caution">
    <text evidence="1">The sequence shown here is derived from an EMBL/GenBank/DDBJ whole genome shotgun (WGS) entry which is preliminary data.</text>
</comment>
<reference evidence="1" key="1">
    <citation type="submission" date="2020-03" db="EMBL/GenBank/DDBJ databases">
        <authorList>
            <person name="He L."/>
        </authorList>
    </citation>
    <scope>NUCLEOTIDE SEQUENCE</scope>
    <source>
        <strain evidence="1">CkLH20</strain>
    </source>
</reference>
<evidence type="ECO:0000313" key="1">
    <source>
        <dbReference type="EMBL" id="KAF9875076.1"/>
    </source>
</evidence>
<dbReference type="OrthoDB" id="2947043at2759"/>
<evidence type="ECO:0000313" key="2">
    <source>
        <dbReference type="Proteomes" id="UP000781932"/>
    </source>
</evidence>
<dbReference type="SUPFAM" id="SSF54427">
    <property type="entry name" value="NTF2-like"/>
    <property type="match status" value="1"/>
</dbReference>
<dbReference type="Gene3D" id="3.10.450.50">
    <property type="match status" value="1"/>
</dbReference>
<evidence type="ECO:0008006" key="3">
    <source>
        <dbReference type="Google" id="ProtNLM"/>
    </source>
</evidence>
<dbReference type="Proteomes" id="UP000781932">
    <property type="component" value="Unassembled WGS sequence"/>
</dbReference>
<keyword evidence="2" id="KW-1185">Reference proteome</keyword>
<sequence>MSTSISIQKANLADARETFEAALLSLFTGKVENTESDLEKIFHPDFTFRDSREDGLVKHKDYADWVKHVKFLRTADIGLVDFKIVQFLRDGSLLAERHIAQGKGPDGKVVQSETMIFAEIAEDGRVKSIVENVNLNEPVKK</sequence>
<dbReference type="AlphaFoldDB" id="A0A9P6I6V5"/>
<proteinExistence type="predicted"/>
<dbReference type="RefSeq" id="XP_038744537.1">
    <property type="nucleotide sequence ID" value="XM_038890059.1"/>
</dbReference>
<organism evidence="1 2">
    <name type="scientific">Colletotrichum karsti</name>
    <dbReference type="NCBI Taxonomy" id="1095194"/>
    <lineage>
        <taxon>Eukaryota</taxon>
        <taxon>Fungi</taxon>
        <taxon>Dikarya</taxon>
        <taxon>Ascomycota</taxon>
        <taxon>Pezizomycotina</taxon>
        <taxon>Sordariomycetes</taxon>
        <taxon>Hypocreomycetidae</taxon>
        <taxon>Glomerellales</taxon>
        <taxon>Glomerellaceae</taxon>
        <taxon>Colletotrichum</taxon>
        <taxon>Colletotrichum boninense species complex</taxon>
    </lineage>
</organism>
<dbReference type="InterPro" id="IPR032710">
    <property type="entry name" value="NTF2-like_dom_sf"/>
</dbReference>